<evidence type="ECO:0000256" key="4">
    <source>
        <dbReference type="ARBA" id="ARBA00022729"/>
    </source>
</evidence>
<dbReference type="Proteomes" id="UP000002320">
    <property type="component" value="Unassembled WGS sequence"/>
</dbReference>
<dbReference type="KEGG" id="cqu:CpipJ_CPIJ016343"/>
<evidence type="ECO:0000313" key="9">
    <source>
        <dbReference type="Proteomes" id="UP000002320"/>
    </source>
</evidence>
<sequence length="206" mass="22768">MTLSLAAILTPLGSSSSMILQPCWLSFILLALAWLPSGSCFEPFTQHDLAAETLDCFVNLGVPPGRVRLYQAGLFPDDPGTWCLVRCVAIKLDLYGDRCGPDVGNLYVQFGEVAGGQSEVRFKQAAHSCIAGLADQYRGACERAYHMMIDCFGEQIRKLVAQNQTDPCANCYRMFDVLYRSTMFEKKPSDKCGKSGKCNTKKKKKN</sequence>
<protein>
    <submittedName>
        <fullName evidence="7 8">Uncharacterized protein</fullName>
    </submittedName>
</protein>
<evidence type="ECO:0000256" key="1">
    <source>
        <dbReference type="ARBA" id="ARBA00004613"/>
    </source>
</evidence>
<dbReference type="AlphaFoldDB" id="B0XA70"/>
<keyword evidence="4 6" id="KW-0732">Signal</keyword>
<dbReference type="InParanoid" id="B0XA70"/>
<dbReference type="PANTHER" id="PTHR11857">
    <property type="entry name" value="ODORANT BINDING PROTEIN-RELATED"/>
    <property type="match status" value="1"/>
</dbReference>
<dbReference type="EMBL" id="DS232570">
    <property type="protein sequence ID" value="EDS43535.1"/>
    <property type="molecule type" value="Genomic_DNA"/>
</dbReference>
<evidence type="ECO:0000256" key="5">
    <source>
        <dbReference type="ARBA" id="ARBA00023157"/>
    </source>
</evidence>
<keyword evidence="9" id="KW-1185">Reference proteome</keyword>
<proteinExistence type="inferred from homology"/>
<dbReference type="Pfam" id="PF01395">
    <property type="entry name" value="PBP_GOBP"/>
    <property type="match status" value="1"/>
</dbReference>
<evidence type="ECO:0000313" key="8">
    <source>
        <dbReference type="EnsemblMetazoa" id="CPIJ016343-PA"/>
    </source>
</evidence>
<dbReference type="GO" id="GO:0005549">
    <property type="term" value="F:odorant binding"/>
    <property type="evidence" value="ECO:0007669"/>
    <property type="project" value="InterPro"/>
</dbReference>
<dbReference type="PANTHER" id="PTHR11857:SF46">
    <property type="entry name" value="GENERAL ODORANT-BINDING PROTEIN 99A-RELATED"/>
    <property type="match status" value="1"/>
</dbReference>
<keyword evidence="3" id="KW-0964">Secreted</keyword>
<gene>
    <name evidence="8" type="primary">6049855</name>
    <name evidence="7" type="ORF">CpipJ_CPIJ016343</name>
</gene>
<evidence type="ECO:0000256" key="6">
    <source>
        <dbReference type="SAM" id="SignalP"/>
    </source>
</evidence>
<feature type="signal peptide" evidence="6">
    <location>
        <begin position="1"/>
        <end position="40"/>
    </location>
</feature>
<comment type="similarity">
    <text evidence="2">Belongs to the PBP/GOBP family.</text>
</comment>
<keyword evidence="5" id="KW-1015">Disulfide bond</keyword>
<dbReference type="GO" id="GO:0005615">
    <property type="term" value="C:extracellular space"/>
    <property type="evidence" value="ECO:0007669"/>
    <property type="project" value="TreeGrafter"/>
</dbReference>
<dbReference type="SUPFAM" id="SSF47565">
    <property type="entry name" value="Insect pheromone/odorant-binding proteins"/>
    <property type="match status" value="1"/>
</dbReference>
<dbReference type="GO" id="GO:0007608">
    <property type="term" value="P:sensory perception of smell"/>
    <property type="evidence" value="ECO:0007669"/>
    <property type="project" value="TreeGrafter"/>
</dbReference>
<reference evidence="7" key="1">
    <citation type="submission" date="2007-03" db="EMBL/GenBank/DDBJ databases">
        <title>Annotation of Culex pipiens quinquefasciatus.</title>
        <authorList>
            <consortium name="The Broad Institute Genome Sequencing Platform"/>
            <person name="Atkinson P.W."/>
            <person name="Hemingway J."/>
            <person name="Christensen B.M."/>
            <person name="Higgs S."/>
            <person name="Kodira C."/>
            <person name="Hannick L."/>
            <person name="Megy K."/>
            <person name="O'Leary S."/>
            <person name="Pearson M."/>
            <person name="Haas B.J."/>
            <person name="Mauceli E."/>
            <person name="Wortman J.R."/>
            <person name="Lee N.H."/>
            <person name="Guigo R."/>
            <person name="Stanke M."/>
            <person name="Alvarado L."/>
            <person name="Amedeo P."/>
            <person name="Antoine C.H."/>
            <person name="Arensburger P."/>
            <person name="Bidwell S.L."/>
            <person name="Crawford M."/>
            <person name="Camaro F."/>
            <person name="Devon K."/>
            <person name="Engels R."/>
            <person name="Hammond M."/>
            <person name="Howarth C."/>
            <person name="Koehrsen M."/>
            <person name="Lawson D."/>
            <person name="Montgomery P."/>
            <person name="Nene V."/>
            <person name="Nusbaum C."/>
            <person name="Puiu D."/>
            <person name="Romero-Severson J."/>
            <person name="Severson D.W."/>
            <person name="Shumway M."/>
            <person name="Sisk P."/>
            <person name="Stolte C."/>
            <person name="Zeng Q."/>
            <person name="Eisenstadt E."/>
            <person name="Fraser-Liggett C."/>
            <person name="Strausberg R."/>
            <person name="Galagan J."/>
            <person name="Birren B."/>
            <person name="Collins F.H."/>
        </authorList>
    </citation>
    <scope>NUCLEOTIDE SEQUENCE [LARGE SCALE GENOMIC DNA]</scope>
    <source>
        <strain evidence="7">JHB</strain>
    </source>
</reference>
<evidence type="ECO:0000256" key="2">
    <source>
        <dbReference type="ARBA" id="ARBA00008098"/>
    </source>
</evidence>
<organism>
    <name type="scientific">Culex quinquefasciatus</name>
    <name type="common">Southern house mosquito</name>
    <name type="synonym">Culex pungens</name>
    <dbReference type="NCBI Taxonomy" id="7176"/>
    <lineage>
        <taxon>Eukaryota</taxon>
        <taxon>Metazoa</taxon>
        <taxon>Ecdysozoa</taxon>
        <taxon>Arthropoda</taxon>
        <taxon>Hexapoda</taxon>
        <taxon>Insecta</taxon>
        <taxon>Pterygota</taxon>
        <taxon>Neoptera</taxon>
        <taxon>Endopterygota</taxon>
        <taxon>Diptera</taxon>
        <taxon>Nematocera</taxon>
        <taxon>Culicoidea</taxon>
        <taxon>Culicidae</taxon>
        <taxon>Culicinae</taxon>
        <taxon>Culicini</taxon>
        <taxon>Culex</taxon>
        <taxon>Culex</taxon>
    </lineage>
</organism>
<dbReference type="EnsemblMetazoa" id="CPIJ016343-RA">
    <property type="protein sequence ID" value="CPIJ016343-PA"/>
    <property type="gene ID" value="CPIJ016343"/>
</dbReference>
<dbReference type="CDD" id="cd23992">
    <property type="entry name" value="PBP_GOBP"/>
    <property type="match status" value="1"/>
</dbReference>
<reference evidence="8" key="2">
    <citation type="submission" date="2021-02" db="UniProtKB">
        <authorList>
            <consortium name="EnsemblMetazoa"/>
        </authorList>
    </citation>
    <scope>IDENTIFICATION</scope>
    <source>
        <strain evidence="8">JHB</strain>
    </source>
</reference>
<feature type="chain" id="PRO_5014567259" evidence="6">
    <location>
        <begin position="41"/>
        <end position="206"/>
    </location>
</feature>
<dbReference type="VEuPathDB" id="VectorBase:CQUJHB020312"/>
<dbReference type="OMA" id="CERAYHM"/>
<dbReference type="HOGENOM" id="CLU_1333102_0_0_1"/>
<dbReference type="InterPro" id="IPR036728">
    <property type="entry name" value="PBP_GOBP_sf"/>
</dbReference>
<dbReference type="Gene3D" id="1.10.238.20">
    <property type="entry name" value="Pheromone/general odorant binding protein domain"/>
    <property type="match status" value="1"/>
</dbReference>
<dbReference type="VEuPathDB" id="VectorBase:CPIJ016343"/>
<evidence type="ECO:0000313" key="7">
    <source>
        <dbReference type="EMBL" id="EDS43535.1"/>
    </source>
</evidence>
<dbReference type="FunFam" id="1.10.238.20:FF:000003">
    <property type="entry name" value="AGAP010409-PA"/>
    <property type="match status" value="1"/>
</dbReference>
<dbReference type="InterPro" id="IPR006170">
    <property type="entry name" value="PBP/GOBP"/>
</dbReference>
<evidence type="ECO:0000256" key="3">
    <source>
        <dbReference type="ARBA" id="ARBA00022525"/>
    </source>
</evidence>
<comment type="subcellular location">
    <subcellularLocation>
        <location evidence="1">Secreted</location>
    </subcellularLocation>
</comment>
<accession>B0XA70</accession>
<name>B0XA70_CULQU</name>